<dbReference type="KEGG" id="ble:BleG1_1684"/>
<keyword evidence="5" id="KW-1185">Reference proteome</keyword>
<sequence length="277" mass="31521">MGKAREPMIKAVFLDLDDTLLWDKKSIALAFKQTCLQAAIEKELDPNELEVCVREEARRLYQSYKTYPFTVNIGINPFEGLWGSFRDEEKGFKALREIAPVYQKAAWHEGLKKVGIDNEAFAQHLANVFPVERRKHPVVYDDTFSTLNALKDKVHLVLLTNGSPDLQNTKLELTPELVPYFDHILISGSFGRGKPDVLMFEEALHRLELEPHEAIMVGDNLHTDIKGANASGIPSVWLNRENQANETSIHATYMIESLEELVRLEKVKHSLDKASRI</sequence>
<protein>
    <recommendedName>
        <fullName evidence="3">Phosphoserine phosphatase</fullName>
        <shortName evidence="3">PSP</shortName>
        <ecNumber evidence="3">3.1.3.3</ecNumber>
    </recommendedName>
</protein>
<dbReference type="InterPro" id="IPR036412">
    <property type="entry name" value="HAD-like_sf"/>
</dbReference>
<keyword evidence="3" id="KW-0718">Serine biosynthesis</keyword>
<evidence type="ECO:0000313" key="5">
    <source>
        <dbReference type="Proteomes" id="UP000027142"/>
    </source>
</evidence>
<dbReference type="InterPro" id="IPR051400">
    <property type="entry name" value="HAD-like_hydrolase"/>
</dbReference>
<comment type="similarity">
    <text evidence="3">Belongs to the HAD-like hydrolase superfamily.</text>
</comment>
<gene>
    <name evidence="4" type="ORF">BleG1_1684</name>
</gene>
<keyword evidence="2 3" id="KW-0460">Magnesium</keyword>
<reference evidence="4 5" key="1">
    <citation type="journal article" date="2014" name="Gene">
        <title>A comparative genomic analysis of the alkalitolerant soil bacterium Bacillus lehensis G1.</title>
        <authorList>
            <person name="Noor Y.M."/>
            <person name="Samsulrizal N.H."/>
            <person name="Jema'on N.A."/>
            <person name="Low K.O."/>
            <person name="Ramli A.N."/>
            <person name="Alias N.I."/>
            <person name="Damis S.I."/>
            <person name="Fuzi S.F."/>
            <person name="Isa M.N."/>
            <person name="Murad A.M."/>
            <person name="Raih M.F."/>
            <person name="Bakar F.D."/>
            <person name="Najimudin N."/>
            <person name="Mahadi N.M."/>
            <person name="Illias R.M."/>
        </authorList>
    </citation>
    <scope>NUCLEOTIDE SEQUENCE [LARGE SCALE GENOMIC DNA]</scope>
    <source>
        <strain evidence="4 5">G1</strain>
    </source>
</reference>
<dbReference type="Gene3D" id="3.40.50.1000">
    <property type="entry name" value="HAD superfamily/HAD-like"/>
    <property type="match status" value="1"/>
</dbReference>
<organism evidence="4 5">
    <name type="scientific">Shouchella lehensis G1</name>
    <dbReference type="NCBI Taxonomy" id="1246626"/>
    <lineage>
        <taxon>Bacteria</taxon>
        <taxon>Bacillati</taxon>
        <taxon>Bacillota</taxon>
        <taxon>Bacilli</taxon>
        <taxon>Bacillales</taxon>
        <taxon>Bacillaceae</taxon>
        <taxon>Shouchella</taxon>
    </lineage>
</organism>
<dbReference type="AlphaFoldDB" id="A0A060LVN1"/>
<dbReference type="HOGENOM" id="CLU_045011_8_1_9"/>
<dbReference type="InterPro" id="IPR044266">
    <property type="entry name" value="PSP_YsaA"/>
</dbReference>
<dbReference type="NCBIfam" id="TIGR01549">
    <property type="entry name" value="HAD-SF-IA-v1"/>
    <property type="match status" value="1"/>
</dbReference>
<proteinExistence type="inferred from homology"/>
<accession>A0A060LVN1</accession>
<dbReference type="PANTHER" id="PTHR46470">
    <property type="entry name" value="N-ACYLNEURAMINATE-9-PHOSPHATASE"/>
    <property type="match status" value="1"/>
</dbReference>
<comment type="pathway">
    <text evidence="3">Amino-acid biosynthesis; L-serine biosynthesis; L-serine from 3-phospho-D-glycerate: step 3/3.</text>
</comment>
<evidence type="ECO:0000256" key="1">
    <source>
        <dbReference type="ARBA" id="ARBA00022801"/>
    </source>
</evidence>
<dbReference type="HAMAP" id="MF_02240">
    <property type="entry name" value="PSP"/>
    <property type="match status" value="1"/>
</dbReference>
<dbReference type="PATRIC" id="fig|1246626.3.peg.1676"/>
<keyword evidence="3" id="KW-0170">Cobalt</keyword>
<dbReference type="STRING" id="1246626.BleG1_1684"/>
<dbReference type="Pfam" id="PF00702">
    <property type="entry name" value="Hydrolase"/>
    <property type="match status" value="1"/>
</dbReference>
<keyword evidence="1 3" id="KW-0378">Hydrolase</keyword>
<dbReference type="InterPro" id="IPR023214">
    <property type="entry name" value="HAD_sf"/>
</dbReference>
<dbReference type="EC" id="3.1.3.3" evidence="3"/>
<dbReference type="Gene3D" id="1.20.120.710">
    <property type="entry name" value="Haloacid dehalogenase hydrolase-like domain"/>
    <property type="match status" value="1"/>
</dbReference>
<dbReference type="SUPFAM" id="SSF56784">
    <property type="entry name" value="HAD-like"/>
    <property type="match status" value="1"/>
</dbReference>
<dbReference type="GO" id="GO:0036424">
    <property type="term" value="F:L-phosphoserine phosphatase activity"/>
    <property type="evidence" value="ECO:0007669"/>
    <property type="project" value="UniProtKB-UniRule"/>
</dbReference>
<comment type="catalytic activity">
    <reaction evidence="3">
        <text>O-phospho-D-serine + H2O = D-serine + phosphate</text>
        <dbReference type="Rhea" id="RHEA:24873"/>
        <dbReference type="ChEBI" id="CHEBI:15377"/>
        <dbReference type="ChEBI" id="CHEBI:35247"/>
        <dbReference type="ChEBI" id="CHEBI:43474"/>
        <dbReference type="ChEBI" id="CHEBI:58680"/>
        <dbReference type="EC" id="3.1.3.3"/>
    </reaction>
</comment>
<keyword evidence="3" id="KW-0028">Amino-acid biosynthesis</keyword>
<dbReference type="NCBIfam" id="TIGR01509">
    <property type="entry name" value="HAD-SF-IA-v3"/>
    <property type="match status" value="1"/>
</dbReference>
<dbReference type="GO" id="GO:0006564">
    <property type="term" value="P:L-serine biosynthetic process"/>
    <property type="evidence" value="ECO:0007669"/>
    <property type="project" value="UniProtKB-UniRule"/>
</dbReference>
<evidence type="ECO:0000313" key="4">
    <source>
        <dbReference type="EMBL" id="AIC94262.1"/>
    </source>
</evidence>
<dbReference type="Proteomes" id="UP000027142">
    <property type="component" value="Chromosome"/>
</dbReference>
<name>A0A060LVN1_9BACI</name>
<evidence type="ECO:0000256" key="2">
    <source>
        <dbReference type="ARBA" id="ARBA00022842"/>
    </source>
</evidence>
<comment type="function">
    <text evidence="3">Catalyzes the last step of the phosphorylated serine biosynthetic pathway, i.e. dephosphorylation of O-phospho-L-serine to form L-serine.</text>
</comment>
<dbReference type="InterPro" id="IPR006439">
    <property type="entry name" value="HAD-SF_hydro_IA"/>
</dbReference>
<dbReference type="SFLD" id="SFLDG01129">
    <property type="entry name" value="C1.5:_HAD__Beta-PGM__Phosphata"/>
    <property type="match status" value="1"/>
</dbReference>
<dbReference type="EMBL" id="CP003923">
    <property type="protein sequence ID" value="AIC94262.1"/>
    <property type="molecule type" value="Genomic_DNA"/>
</dbReference>
<comment type="cofactor">
    <cofactor evidence="3">
        <name>Mg(2+)</name>
        <dbReference type="ChEBI" id="CHEBI:18420"/>
    </cofactor>
    <cofactor evidence="3">
        <name>Co(2+)</name>
        <dbReference type="ChEBI" id="CHEBI:48828"/>
    </cofactor>
</comment>
<dbReference type="PANTHER" id="PTHR46470:SF3">
    <property type="entry name" value="N-ACYLNEURAMINATE-9-PHOSPHATASE"/>
    <property type="match status" value="1"/>
</dbReference>
<comment type="catalytic activity">
    <reaction evidence="3">
        <text>O-phospho-L-serine + H2O = L-serine + phosphate</text>
        <dbReference type="Rhea" id="RHEA:21208"/>
        <dbReference type="ChEBI" id="CHEBI:15377"/>
        <dbReference type="ChEBI" id="CHEBI:33384"/>
        <dbReference type="ChEBI" id="CHEBI:43474"/>
        <dbReference type="ChEBI" id="CHEBI:57524"/>
        <dbReference type="EC" id="3.1.3.3"/>
    </reaction>
</comment>
<dbReference type="eggNOG" id="COG1011">
    <property type="taxonomic scope" value="Bacteria"/>
</dbReference>
<dbReference type="SFLD" id="SFLDS00003">
    <property type="entry name" value="Haloacid_Dehalogenase"/>
    <property type="match status" value="1"/>
</dbReference>
<evidence type="ECO:0000256" key="3">
    <source>
        <dbReference type="HAMAP-Rule" id="MF_02240"/>
    </source>
</evidence>